<keyword evidence="4" id="KW-1185">Reference proteome</keyword>
<dbReference type="AlphaFoldDB" id="A0A0H5DT43"/>
<dbReference type="InterPro" id="IPR039445">
    <property type="entry name" value="DauR-like_HTH"/>
</dbReference>
<evidence type="ECO:0000313" key="4">
    <source>
        <dbReference type="Proteomes" id="UP000220251"/>
    </source>
</evidence>
<evidence type="ECO:0000313" key="3">
    <source>
        <dbReference type="EMBL" id="CRX39528.1"/>
    </source>
</evidence>
<dbReference type="Proteomes" id="UP000220251">
    <property type="component" value="Unassembled WGS sequence"/>
</dbReference>
<dbReference type="OrthoDB" id="9796595at2"/>
<proteinExistence type="predicted"/>
<accession>A0A0H5DT43</accession>
<name>A0A0H5DT43_9BACT</name>
<sequence length="209" mass="23874">MERELLEKQVRLMEPMIKAVVELFKPFVEVAVHDLEKGTVVALYNNLSKRKVGDRSPIKELGVSTKEFPDFFPPYYKMNYDGKVMKCTSITLRDEKGEAHGLICFNVDTSSVKGLFDSLAVFLGNAREGKNPVESGGGSFEEKARALMDEFLQERAISSDHLGRDEKRELIQFLYSKGIFNYKKAPQEIASWLKVSRASIYNYIKEMEQ</sequence>
<protein>
    <submittedName>
        <fullName evidence="3">Uncharacterized protein</fullName>
    </submittedName>
</protein>
<dbReference type="PANTHER" id="PTHR35568">
    <property type="entry name" value="TRANSCRIPTIONAL REGULATOR DAUR"/>
    <property type="match status" value="1"/>
</dbReference>
<reference evidence="4" key="1">
    <citation type="submission" date="2015-06" db="EMBL/GenBank/DDBJ databases">
        <authorList>
            <person name="Bertelli C."/>
        </authorList>
    </citation>
    <scope>NUCLEOTIDE SEQUENCE [LARGE SCALE GENOMIC DNA]</scope>
    <source>
        <strain evidence="4">CRIB-30</strain>
    </source>
</reference>
<organism evidence="3 4">
    <name type="scientific">Estrella lausannensis</name>
    <dbReference type="NCBI Taxonomy" id="483423"/>
    <lineage>
        <taxon>Bacteria</taxon>
        <taxon>Pseudomonadati</taxon>
        <taxon>Chlamydiota</taxon>
        <taxon>Chlamydiia</taxon>
        <taxon>Parachlamydiales</taxon>
        <taxon>Candidatus Criblamydiaceae</taxon>
        <taxon>Estrella</taxon>
    </lineage>
</organism>
<dbReference type="InterPro" id="IPR013559">
    <property type="entry name" value="YheO"/>
</dbReference>
<dbReference type="PANTHER" id="PTHR35568:SF1">
    <property type="entry name" value="TRANSCRIPTIONAL REGULATOR DAUR"/>
    <property type="match status" value="1"/>
</dbReference>
<dbReference type="InterPro" id="IPR039446">
    <property type="entry name" value="DauR-like"/>
</dbReference>
<dbReference type="RefSeq" id="WP_098039389.1">
    <property type="nucleotide sequence ID" value="NZ_CWGJ01000028.1"/>
</dbReference>
<feature type="domain" description="Transcriptional regulator DauR-like HTH" evidence="2">
    <location>
        <begin position="145"/>
        <end position="205"/>
    </location>
</feature>
<feature type="domain" description="YheO-like" evidence="1">
    <location>
        <begin position="13"/>
        <end position="113"/>
    </location>
</feature>
<dbReference type="Pfam" id="PF08348">
    <property type="entry name" value="PAS_6"/>
    <property type="match status" value="1"/>
</dbReference>
<gene>
    <name evidence="3" type="ORF">ELAC_2208</name>
</gene>
<dbReference type="Pfam" id="PF13309">
    <property type="entry name" value="HTH_22"/>
    <property type="match status" value="1"/>
</dbReference>
<evidence type="ECO:0000259" key="1">
    <source>
        <dbReference type="Pfam" id="PF08348"/>
    </source>
</evidence>
<dbReference type="EMBL" id="CWGJ01000028">
    <property type="protein sequence ID" value="CRX39528.1"/>
    <property type="molecule type" value="Genomic_DNA"/>
</dbReference>
<evidence type="ECO:0000259" key="2">
    <source>
        <dbReference type="Pfam" id="PF13309"/>
    </source>
</evidence>